<keyword evidence="3" id="KW-1185">Reference proteome</keyword>
<dbReference type="AlphaFoldDB" id="S0FGS5"/>
<gene>
    <name evidence="2" type="ORF">CTER_3833</name>
</gene>
<keyword evidence="1" id="KW-0472">Membrane</keyword>
<dbReference type="Proteomes" id="UP000014155">
    <property type="component" value="Unassembled WGS sequence"/>
</dbReference>
<feature type="transmembrane region" description="Helical" evidence="1">
    <location>
        <begin position="49"/>
        <end position="71"/>
    </location>
</feature>
<evidence type="ECO:0000313" key="2">
    <source>
        <dbReference type="EMBL" id="EMS70407.1"/>
    </source>
</evidence>
<evidence type="ECO:0000313" key="3">
    <source>
        <dbReference type="Proteomes" id="UP000014155"/>
    </source>
</evidence>
<comment type="caution">
    <text evidence="2">The sequence shown here is derived from an EMBL/GenBank/DDBJ whole genome shotgun (WGS) entry which is preliminary data.</text>
</comment>
<dbReference type="EMBL" id="AORV01000054">
    <property type="protein sequence ID" value="EMS70407.1"/>
    <property type="molecule type" value="Genomic_DNA"/>
</dbReference>
<proteinExistence type="predicted"/>
<accession>S0FGS5</accession>
<protein>
    <submittedName>
        <fullName evidence="2">Uncharacterized protein</fullName>
    </submittedName>
</protein>
<reference evidence="2 3" key="1">
    <citation type="journal article" date="2013" name="Genome Announc.">
        <title>Draft Genome Sequence of the Cellulolytic, Mesophilic, Anaerobic Bacterium Clostridium termitidis Strain CT1112 (DSM 5398).</title>
        <authorList>
            <person name="Lal S."/>
            <person name="Ramachandran U."/>
            <person name="Zhang X."/>
            <person name="Munir R."/>
            <person name="Sparling R."/>
            <person name="Levin D.B."/>
        </authorList>
    </citation>
    <scope>NUCLEOTIDE SEQUENCE [LARGE SCALE GENOMIC DNA]</scope>
    <source>
        <strain evidence="2 3">CT1112</strain>
    </source>
</reference>
<sequence>MFDLDRTKKTIIAMFCLSAVSLVLSFIGFAVGGSELIMNGIMNSPGHTILMFASFGIFVLSLLTGIGFRALSKDIAEELKYLNDRIKN</sequence>
<organism evidence="2 3">
    <name type="scientific">Ruminiclostridium cellobioparum subsp. termitidis CT1112</name>
    <dbReference type="NCBI Taxonomy" id="1195236"/>
    <lineage>
        <taxon>Bacteria</taxon>
        <taxon>Bacillati</taxon>
        <taxon>Bacillota</taxon>
        <taxon>Clostridia</taxon>
        <taxon>Eubacteriales</taxon>
        <taxon>Oscillospiraceae</taxon>
        <taxon>Ruminiclostridium</taxon>
    </lineage>
</organism>
<dbReference type="STRING" id="1195236.CTER_3833"/>
<keyword evidence="1" id="KW-0812">Transmembrane</keyword>
<dbReference type="PATRIC" id="fig|1195236.3.peg.4043"/>
<dbReference type="RefSeq" id="WP_004628253.1">
    <property type="nucleotide sequence ID" value="NZ_AORV01000054.1"/>
</dbReference>
<evidence type="ECO:0000256" key="1">
    <source>
        <dbReference type="SAM" id="Phobius"/>
    </source>
</evidence>
<feature type="transmembrane region" description="Helical" evidence="1">
    <location>
        <begin position="12"/>
        <end position="37"/>
    </location>
</feature>
<keyword evidence="1" id="KW-1133">Transmembrane helix</keyword>
<name>S0FGS5_RUMCE</name>